<evidence type="ECO:0000313" key="3">
    <source>
        <dbReference type="Proteomes" id="UP001162155"/>
    </source>
</evidence>
<comment type="caution">
    <text evidence="2">The sequence shown here is derived from an EMBL/GenBank/DDBJ whole genome shotgun (WGS) entry which is preliminary data.</text>
</comment>
<dbReference type="InterPro" id="IPR015927">
    <property type="entry name" value="Peptidase_S24_S26A/B/C"/>
</dbReference>
<organism evidence="2 3">
    <name type="scientific">Pseudomonas syringae pv. papulans</name>
    <dbReference type="NCBI Taxonomy" id="83963"/>
    <lineage>
        <taxon>Bacteria</taxon>
        <taxon>Pseudomonadati</taxon>
        <taxon>Pseudomonadota</taxon>
        <taxon>Gammaproteobacteria</taxon>
        <taxon>Pseudomonadales</taxon>
        <taxon>Pseudomonadaceae</taxon>
        <taxon>Pseudomonas</taxon>
        <taxon>Pseudomonas syringae</taxon>
    </lineage>
</organism>
<dbReference type="AlphaFoldDB" id="A0A0N8SKG7"/>
<dbReference type="GO" id="GO:0003677">
    <property type="term" value="F:DNA binding"/>
    <property type="evidence" value="ECO:0007669"/>
    <property type="project" value="InterPro"/>
</dbReference>
<dbReference type="InterPro" id="IPR010982">
    <property type="entry name" value="Lambda_DNA-bd_dom_sf"/>
</dbReference>
<dbReference type="SUPFAM" id="SSF47413">
    <property type="entry name" value="lambda repressor-like DNA-binding domains"/>
    <property type="match status" value="1"/>
</dbReference>
<protein>
    <submittedName>
        <fullName evidence="2">Helix-turn-helix domain-containing protein</fullName>
    </submittedName>
</protein>
<dbReference type="InterPro" id="IPR039418">
    <property type="entry name" value="LexA-like"/>
</dbReference>
<evidence type="ECO:0000259" key="1">
    <source>
        <dbReference type="PROSITE" id="PS50943"/>
    </source>
</evidence>
<gene>
    <name evidence="2" type="ORF">JW322_21280</name>
</gene>
<dbReference type="Gene3D" id="1.10.260.40">
    <property type="entry name" value="lambda repressor-like DNA-binding domains"/>
    <property type="match status" value="1"/>
</dbReference>
<dbReference type="SMART" id="SM00530">
    <property type="entry name" value="HTH_XRE"/>
    <property type="match status" value="1"/>
</dbReference>
<dbReference type="InterPro" id="IPR036286">
    <property type="entry name" value="LexA/Signal_pep-like_sf"/>
</dbReference>
<proteinExistence type="predicted"/>
<dbReference type="Pfam" id="PF00717">
    <property type="entry name" value="Peptidase_S24"/>
    <property type="match status" value="1"/>
</dbReference>
<dbReference type="Gene3D" id="2.10.109.10">
    <property type="entry name" value="Umud Fragment, subunit A"/>
    <property type="match status" value="1"/>
</dbReference>
<dbReference type="CDD" id="cd06529">
    <property type="entry name" value="S24_LexA-like"/>
    <property type="match status" value="1"/>
</dbReference>
<reference evidence="2" key="1">
    <citation type="submission" date="2021-02" db="EMBL/GenBank/DDBJ databases">
        <title>Genome analysis of blister spot of apple pathogen from New York area.</title>
        <authorList>
            <person name="Kandel P."/>
            <person name="Hockett K.L."/>
            <person name="Santander R."/>
            <person name="Acimovic S."/>
        </authorList>
    </citation>
    <scope>NUCLEOTIDE SEQUENCE</scope>
    <source>
        <strain evidence="2">PSP1</strain>
    </source>
</reference>
<evidence type="ECO:0000313" key="2">
    <source>
        <dbReference type="EMBL" id="MDH4624223.1"/>
    </source>
</evidence>
<dbReference type="CDD" id="cd00093">
    <property type="entry name" value="HTH_XRE"/>
    <property type="match status" value="1"/>
</dbReference>
<sequence length="279" mass="30109">MLTSGNPIDKQKVTSGILNVSNDAPAGNLFRLTSGLSLRPMTKKPPLPPKLLAECQAANELYLSKKNELKLNKRKIADEIGVSPAAVAHYLSGVNALNVKFASALARLLGEPVDRFSPRLAAEIADLAATTDHSNVTPMVQPRREAREYPLITWVDAGAGIESAGSYPLGISDEWLSSTENAGPSGYWLRVKGKSMTSDTPPTFPEGTPILVRPEGFDIISGKFYVARHTVTGETTFKQYILDAGVGYLVPLNQAYQTVQLEGDWEIIGRAIDAKVTGM</sequence>
<dbReference type="Proteomes" id="UP001162155">
    <property type="component" value="Unassembled WGS sequence"/>
</dbReference>
<feature type="domain" description="HTH cro/C1-type" evidence="1">
    <location>
        <begin position="67"/>
        <end position="116"/>
    </location>
</feature>
<dbReference type="PROSITE" id="PS50943">
    <property type="entry name" value="HTH_CROC1"/>
    <property type="match status" value="1"/>
</dbReference>
<name>A0A0N8SKG7_PSESX</name>
<accession>A0A0N8SKG7</accession>
<dbReference type="InterPro" id="IPR001387">
    <property type="entry name" value="Cro/C1-type_HTH"/>
</dbReference>
<dbReference type="SUPFAM" id="SSF51306">
    <property type="entry name" value="LexA/Signal peptidase"/>
    <property type="match status" value="1"/>
</dbReference>
<dbReference type="EMBL" id="JAFFRZ010000001">
    <property type="protein sequence ID" value="MDH4624223.1"/>
    <property type="molecule type" value="Genomic_DNA"/>
</dbReference>
<dbReference type="Pfam" id="PF01381">
    <property type="entry name" value="HTH_3"/>
    <property type="match status" value="1"/>
</dbReference>